<keyword evidence="1" id="KW-1133">Transmembrane helix</keyword>
<evidence type="ECO:0000313" key="2">
    <source>
        <dbReference type="EMBL" id="QDU38385.1"/>
    </source>
</evidence>
<reference evidence="2 3" key="1">
    <citation type="submission" date="2019-02" db="EMBL/GenBank/DDBJ databases">
        <title>Deep-cultivation of Planctomycetes and their phenomic and genomic characterization uncovers novel biology.</title>
        <authorList>
            <person name="Wiegand S."/>
            <person name="Jogler M."/>
            <person name="Boedeker C."/>
            <person name="Pinto D."/>
            <person name="Vollmers J."/>
            <person name="Rivas-Marin E."/>
            <person name="Kohn T."/>
            <person name="Peeters S.H."/>
            <person name="Heuer A."/>
            <person name="Rast P."/>
            <person name="Oberbeckmann S."/>
            <person name="Bunk B."/>
            <person name="Jeske O."/>
            <person name="Meyerdierks A."/>
            <person name="Storesund J.E."/>
            <person name="Kallscheuer N."/>
            <person name="Luecker S."/>
            <person name="Lage O.M."/>
            <person name="Pohl T."/>
            <person name="Merkel B.J."/>
            <person name="Hornburger P."/>
            <person name="Mueller R.-W."/>
            <person name="Bruemmer F."/>
            <person name="Labrenz M."/>
            <person name="Spormann A.M."/>
            <person name="Op den Camp H."/>
            <person name="Overmann J."/>
            <person name="Amann R."/>
            <person name="Jetten M.S.M."/>
            <person name="Mascher T."/>
            <person name="Medema M.H."/>
            <person name="Devos D.P."/>
            <person name="Kaster A.-K."/>
            <person name="Ovreas L."/>
            <person name="Rohde M."/>
            <person name="Galperin M.Y."/>
            <person name="Jogler C."/>
        </authorList>
    </citation>
    <scope>NUCLEOTIDE SEQUENCE [LARGE SCALE GENOMIC DNA]</scope>
    <source>
        <strain evidence="2 3">Mal4</strain>
    </source>
</reference>
<keyword evidence="1" id="KW-0472">Membrane</keyword>
<protein>
    <submittedName>
        <fullName evidence="2">Uncharacterized protein</fullName>
    </submittedName>
</protein>
<dbReference type="OrthoDB" id="292154at2"/>
<dbReference type="RefSeq" id="WP_145369673.1">
    <property type="nucleotide sequence ID" value="NZ_CP036275.1"/>
</dbReference>
<dbReference type="AlphaFoldDB" id="A0A517Z7D7"/>
<evidence type="ECO:0000256" key="1">
    <source>
        <dbReference type="SAM" id="Phobius"/>
    </source>
</evidence>
<keyword evidence="3" id="KW-1185">Reference proteome</keyword>
<proteinExistence type="predicted"/>
<dbReference type="EMBL" id="CP036275">
    <property type="protein sequence ID" value="QDU38385.1"/>
    <property type="molecule type" value="Genomic_DNA"/>
</dbReference>
<gene>
    <name evidence="2" type="ORF">Mal4_27120</name>
</gene>
<keyword evidence="1" id="KW-0812">Transmembrane</keyword>
<organism evidence="2 3">
    <name type="scientific">Maioricimonas rarisocia</name>
    <dbReference type="NCBI Taxonomy" id="2528026"/>
    <lineage>
        <taxon>Bacteria</taxon>
        <taxon>Pseudomonadati</taxon>
        <taxon>Planctomycetota</taxon>
        <taxon>Planctomycetia</taxon>
        <taxon>Planctomycetales</taxon>
        <taxon>Planctomycetaceae</taxon>
        <taxon>Maioricimonas</taxon>
    </lineage>
</organism>
<evidence type="ECO:0000313" key="3">
    <source>
        <dbReference type="Proteomes" id="UP000320496"/>
    </source>
</evidence>
<sequence>MNQRSEANILFPVVMVFGAAFIVTVLISIAIAFGDPRVPVNQWLNRHLTTVLAVEVVLLIVTGLMAMAIDRVRTLSQIRSEEPSDASLEDGEG</sequence>
<accession>A0A517Z7D7</accession>
<dbReference type="KEGG" id="mri:Mal4_27120"/>
<feature type="transmembrane region" description="Helical" evidence="1">
    <location>
        <begin position="48"/>
        <end position="69"/>
    </location>
</feature>
<feature type="transmembrane region" description="Helical" evidence="1">
    <location>
        <begin position="9"/>
        <end position="33"/>
    </location>
</feature>
<name>A0A517Z7D7_9PLAN</name>
<dbReference type="Proteomes" id="UP000320496">
    <property type="component" value="Chromosome"/>
</dbReference>